<accession>A0A854CNA7</accession>
<dbReference type="RefSeq" id="WP_011257343.1">
    <property type="nucleotide sequence ID" value="NZ_CP011532.1"/>
</dbReference>
<reference evidence="1" key="1">
    <citation type="submission" date="2015-01" db="EMBL/GenBank/DDBJ databases">
        <title>Population genomics of rice bacterial leaf blight strains from India.</title>
        <authorList>
            <person name="Midha S."/>
            <person name="Anil M.G."/>
            <person name="Mishra D."/>
            <person name="Brahma K."/>
            <person name="Laha G.S."/>
            <person name="Sundaram R.M."/>
            <person name="Sonti R.V."/>
            <person name="Patil P.B."/>
        </authorList>
    </citation>
    <scope>NUCLEOTIDE SEQUENCE</scope>
    <source>
        <strain evidence="1">BXO512</strain>
    </source>
</reference>
<dbReference type="AlphaFoldDB" id="A0A854CNA7"/>
<comment type="caution">
    <text evidence="1">The sequence shown here is derived from an EMBL/GenBank/DDBJ whole genome shotgun (WGS) entry which is preliminary data.</text>
</comment>
<gene>
    <name evidence="1" type="ORF">BXO512_02365</name>
</gene>
<name>A0A854CNA7_XANOO</name>
<organism evidence="1">
    <name type="scientific">Xanthomonas oryzae pv. oryzae</name>
    <dbReference type="NCBI Taxonomy" id="64187"/>
    <lineage>
        <taxon>Bacteria</taxon>
        <taxon>Pseudomonadati</taxon>
        <taxon>Pseudomonadota</taxon>
        <taxon>Gammaproteobacteria</taxon>
        <taxon>Lysobacterales</taxon>
        <taxon>Lysobacteraceae</taxon>
        <taxon>Xanthomonas</taxon>
    </lineage>
</organism>
<evidence type="ECO:0000313" key="1">
    <source>
        <dbReference type="EMBL" id="OLG94238.1"/>
    </source>
</evidence>
<sequence>MPTDVNSPDATAILLTLVTSLLSRVPMLIAVLLGLVLLWRAPHSPLRRAGLAALWLLLGCLFAEVAVQAIPMLLLQQGNVRQISMVVSIAHFVLMAIQAIGIGVVVWTLAASLQRLAPANGPRPGSRSKLSR</sequence>
<dbReference type="EMBL" id="JXEA01000029">
    <property type="protein sequence ID" value="OLG94238.1"/>
    <property type="molecule type" value="Genomic_DNA"/>
</dbReference>
<proteinExistence type="predicted"/>
<protein>
    <submittedName>
        <fullName evidence="1">Membrane protein</fullName>
    </submittedName>
</protein>